<dbReference type="Proteomes" id="UP001201262">
    <property type="component" value="Unassembled WGS sequence"/>
</dbReference>
<dbReference type="PANTHER" id="PTHR47256">
    <property type="entry name" value="ZN(II)2CYS6 TRANSCRIPTION FACTOR (EUROFUNG)-RELATED"/>
    <property type="match status" value="1"/>
</dbReference>
<dbReference type="PROSITE" id="PS50048">
    <property type="entry name" value="ZN2_CY6_FUNGAL_2"/>
    <property type="match status" value="1"/>
</dbReference>
<evidence type="ECO:0000256" key="1">
    <source>
        <dbReference type="ARBA" id="ARBA00023015"/>
    </source>
</evidence>
<evidence type="ECO:0000259" key="6">
    <source>
        <dbReference type="PROSITE" id="PS50048"/>
    </source>
</evidence>
<gene>
    <name evidence="7" type="ORF">BGW36DRAFT_368515</name>
</gene>
<accession>A0AAD4L3N0</accession>
<dbReference type="GO" id="GO:0000981">
    <property type="term" value="F:DNA-binding transcription factor activity, RNA polymerase II-specific"/>
    <property type="evidence" value="ECO:0007669"/>
    <property type="project" value="InterPro"/>
</dbReference>
<dbReference type="RefSeq" id="XP_046078602.1">
    <property type="nucleotide sequence ID" value="XM_046215004.1"/>
</dbReference>
<dbReference type="InterPro" id="IPR053187">
    <property type="entry name" value="Notoamide_regulator"/>
</dbReference>
<dbReference type="GeneID" id="70245291"/>
<dbReference type="SMART" id="SM00066">
    <property type="entry name" value="GAL4"/>
    <property type="match status" value="1"/>
</dbReference>
<dbReference type="GO" id="GO:0003677">
    <property type="term" value="F:DNA binding"/>
    <property type="evidence" value="ECO:0007669"/>
    <property type="project" value="UniProtKB-KW"/>
</dbReference>
<dbReference type="AlphaFoldDB" id="A0AAD4L3N0"/>
<dbReference type="PROSITE" id="PS00463">
    <property type="entry name" value="ZN2_CY6_FUNGAL_1"/>
    <property type="match status" value="1"/>
</dbReference>
<proteinExistence type="predicted"/>
<evidence type="ECO:0000256" key="3">
    <source>
        <dbReference type="ARBA" id="ARBA00023163"/>
    </source>
</evidence>
<evidence type="ECO:0000313" key="7">
    <source>
        <dbReference type="EMBL" id="KAH8705981.1"/>
    </source>
</evidence>
<dbReference type="InterPro" id="IPR036864">
    <property type="entry name" value="Zn2-C6_fun-type_DNA-bd_sf"/>
</dbReference>
<evidence type="ECO:0000313" key="8">
    <source>
        <dbReference type="Proteomes" id="UP001201262"/>
    </source>
</evidence>
<keyword evidence="3" id="KW-0804">Transcription</keyword>
<comment type="caution">
    <text evidence="7">The sequence shown here is derived from an EMBL/GenBank/DDBJ whole genome shotgun (WGS) entry which is preliminary data.</text>
</comment>
<dbReference type="CDD" id="cd00067">
    <property type="entry name" value="GAL4"/>
    <property type="match status" value="1"/>
</dbReference>
<sequence>MNQGSSQVPRFRPIAPRSKSESSAEFNPAARTSEQSHKVRRAPIACMPCRKHRTKCSTEQPCAECIAHNRECVYDHAADKRRKEHIERKEQVFQTQLDECQDFIKKLLTCIRHVNDDRLNYLIEVIRSTDDREVIETVVDSLSMGSPDLGKGEGAEGYRFGDDMGFY</sequence>
<evidence type="ECO:0000256" key="5">
    <source>
        <dbReference type="SAM" id="MobiDB-lite"/>
    </source>
</evidence>
<dbReference type="GO" id="GO:0008270">
    <property type="term" value="F:zinc ion binding"/>
    <property type="evidence" value="ECO:0007669"/>
    <property type="project" value="InterPro"/>
</dbReference>
<name>A0AAD4L3N0_9EURO</name>
<keyword evidence="4" id="KW-0539">Nucleus</keyword>
<feature type="region of interest" description="Disordered" evidence="5">
    <location>
        <begin position="1"/>
        <end position="37"/>
    </location>
</feature>
<dbReference type="PANTHER" id="PTHR47256:SF3">
    <property type="entry name" value="ZN(II)2CYS6 TRANSCRIPTION FACTOR (EUROFUNG)"/>
    <property type="match status" value="1"/>
</dbReference>
<dbReference type="InterPro" id="IPR001138">
    <property type="entry name" value="Zn2Cys6_DnaBD"/>
</dbReference>
<dbReference type="EMBL" id="JAJTJA010000001">
    <property type="protein sequence ID" value="KAH8705981.1"/>
    <property type="molecule type" value="Genomic_DNA"/>
</dbReference>
<organism evidence="7 8">
    <name type="scientific">Talaromyces proteolyticus</name>
    <dbReference type="NCBI Taxonomy" id="1131652"/>
    <lineage>
        <taxon>Eukaryota</taxon>
        <taxon>Fungi</taxon>
        <taxon>Dikarya</taxon>
        <taxon>Ascomycota</taxon>
        <taxon>Pezizomycotina</taxon>
        <taxon>Eurotiomycetes</taxon>
        <taxon>Eurotiomycetidae</taxon>
        <taxon>Eurotiales</taxon>
        <taxon>Trichocomaceae</taxon>
        <taxon>Talaromyces</taxon>
        <taxon>Talaromyces sect. Bacilispori</taxon>
    </lineage>
</organism>
<protein>
    <recommendedName>
        <fullName evidence="6">Zn(2)-C6 fungal-type domain-containing protein</fullName>
    </recommendedName>
</protein>
<feature type="domain" description="Zn(2)-C6 fungal-type" evidence="6">
    <location>
        <begin position="45"/>
        <end position="74"/>
    </location>
</feature>
<keyword evidence="1" id="KW-0805">Transcription regulation</keyword>
<keyword evidence="2" id="KW-0238">DNA-binding</keyword>
<keyword evidence="8" id="KW-1185">Reference proteome</keyword>
<dbReference type="Gene3D" id="4.10.240.10">
    <property type="entry name" value="Zn(2)-C6 fungal-type DNA-binding domain"/>
    <property type="match status" value="1"/>
</dbReference>
<reference evidence="7" key="1">
    <citation type="submission" date="2021-12" db="EMBL/GenBank/DDBJ databases">
        <title>Convergent genome expansion in fungi linked to evolution of root-endophyte symbiosis.</title>
        <authorList>
            <consortium name="DOE Joint Genome Institute"/>
            <person name="Ke Y.-H."/>
            <person name="Bonito G."/>
            <person name="Liao H.-L."/>
            <person name="Looney B."/>
            <person name="Rojas-Flechas A."/>
            <person name="Nash J."/>
            <person name="Hameed K."/>
            <person name="Schadt C."/>
            <person name="Martin F."/>
            <person name="Crous P.W."/>
            <person name="Miettinen O."/>
            <person name="Magnuson J.K."/>
            <person name="Labbe J."/>
            <person name="Jacobson D."/>
            <person name="Doktycz M.J."/>
            <person name="Veneault-Fourrey C."/>
            <person name="Kuo A."/>
            <person name="Mondo S."/>
            <person name="Calhoun S."/>
            <person name="Riley R."/>
            <person name="Ohm R."/>
            <person name="LaButti K."/>
            <person name="Andreopoulos B."/>
            <person name="Pangilinan J."/>
            <person name="Nolan M."/>
            <person name="Tritt A."/>
            <person name="Clum A."/>
            <person name="Lipzen A."/>
            <person name="Daum C."/>
            <person name="Barry K."/>
            <person name="Grigoriev I.V."/>
            <person name="Vilgalys R."/>
        </authorList>
    </citation>
    <scope>NUCLEOTIDE SEQUENCE</scope>
    <source>
        <strain evidence="7">PMI_201</strain>
    </source>
</reference>
<dbReference type="Pfam" id="PF00172">
    <property type="entry name" value="Zn_clus"/>
    <property type="match status" value="1"/>
</dbReference>
<dbReference type="SUPFAM" id="SSF57701">
    <property type="entry name" value="Zn2/Cys6 DNA-binding domain"/>
    <property type="match status" value="1"/>
</dbReference>
<evidence type="ECO:0000256" key="2">
    <source>
        <dbReference type="ARBA" id="ARBA00023125"/>
    </source>
</evidence>
<evidence type="ECO:0000256" key="4">
    <source>
        <dbReference type="ARBA" id="ARBA00023242"/>
    </source>
</evidence>
<feature type="compositionally biased region" description="Polar residues" evidence="5">
    <location>
        <begin position="21"/>
        <end position="33"/>
    </location>
</feature>